<sequence>MKLVIIPTYNERNNIGQLLDLIYHYVPGIHVLVVDDGSPDGTGGFIESLMAGEHQGRLFMIKRTGKLGLGTAYIAGFKWALARQYEFIFEMDADFSHNPKYLPQFLKVITGCDVVLGSRYVAGGGVTNWSLIRRFISLGGSLYSRLILNLPFHDLTGGFKCFRREVLETINLDDVKSNGYSFQIEMTYRAFLLGFAIKEVPIIFEERAEGQSKMSSSIFREAIWMVPKLRAVKQNMKAVSTKPV</sequence>
<protein>
    <submittedName>
        <fullName evidence="5">Polyprenol monophosphomannose synthase</fullName>
        <ecNumber evidence="5">2.4.1.-</ecNumber>
    </submittedName>
</protein>
<keyword evidence="6" id="KW-1185">Reference proteome</keyword>
<reference evidence="5" key="1">
    <citation type="submission" date="2024-05" db="EMBL/GenBank/DDBJ databases">
        <title>Isolation and characterization of Sporomusa carbonis sp. nov., a carboxydotrophic hydrogenogen in the genus of Sporomusa isolated from a charcoal burning pile.</title>
        <authorList>
            <person name="Boeer T."/>
            <person name="Rosenbaum F."/>
            <person name="Eysell L."/>
            <person name="Mueller V."/>
            <person name="Daniel R."/>
            <person name="Poehlein A."/>
        </authorList>
    </citation>
    <scope>NUCLEOTIDE SEQUENCE [LARGE SCALE GENOMIC DNA]</scope>
    <source>
        <strain evidence="5">DSM 3132</strain>
    </source>
</reference>
<dbReference type="Proteomes" id="UP000216052">
    <property type="component" value="Chromosome"/>
</dbReference>
<dbReference type="Pfam" id="PF00535">
    <property type="entry name" value="Glycos_transf_2"/>
    <property type="match status" value="1"/>
</dbReference>
<keyword evidence="3 5" id="KW-0808">Transferase</keyword>
<organism evidence="5 6">
    <name type="scientific">Sporomusa acidovorans (strain ATCC 49682 / DSM 3132 / Mol)</name>
    <dbReference type="NCBI Taxonomy" id="1123286"/>
    <lineage>
        <taxon>Bacteria</taxon>
        <taxon>Bacillati</taxon>
        <taxon>Bacillota</taxon>
        <taxon>Negativicutes</taxon>
        <taxon>Selenomonadales</taxon>
        <taxon>Sporomusaceae</taxon>
        <taxon>Sporomusa</taxon>
    </lineage>
</organism>
<dbReference type="InterPro" id="IPR029044">
    <property type="entry name" value="Nucleotide-diphossugar_trans"/>
</dbReference>
<keyword evidence="2 5" id="KW-0328">Glycosyltransferase</keyword>
<proteinExistence type="inferred from homology"/>
<name>A0ABZ3IZ95_SPOA4</name>
<comment type="similarity">
    <text evidence="1">Belongs to the glycosyltransferase 2 family.</text>
</comment>
<evidence type="ECO:0000256" key="3">
    <source>
        <dbReference type="ARBA" id="ARBA00022679"/>
    </source>
</evidence>
<gene>
    <name evidence="5" type="primary">ppm1</name>
    <name evidence="5" type="ORF">SPACI_014070</name>
</gene>
<evidence type="ECO:0000256" key="2">
    <source>
        <dbReference type="ARBA" id="ARBA00022676"/>
    </source>
</evidence>
<dbReference type="PANTHER" id="PTHR43398">
    <property type="entry name" value="DOLICHOL-PHOSPHATE MANNOSYLTRANSFERASE SUBUNIT 1"/>
    <property type="match status" value="1"/>
</dbReference>
<dbReference type="Gene3D" id="3.90.550.10">
    <property type="entry name" value="Spore Coat Polysaccharide Biosynthesis Protein SpsA, Chain A"/>
    <property type="match status" value="1"/>
</dbReference>
<evidence type="ECO:0000313" key="6">
    <source>
        <dbReference type="Proteomes" id="UP000216052"/>
    </source>
</evidence>
<dbReference type="EC" id="2.4.1.-" evidence="5"/>
<dbReference type="GO" id="GO:0016757">
    <property type="term" value="F:glycosyltransferase activity"/>
    <property type="evidence" value="ECO:0007669"/>
    <property type="project" value="UniProtKB-KW"/>
</dbReference>
<evidence type="ECO:0000259" key="4">
    <source>
        <dbReference type="Pfam" id="PF00535"/>
    </source>
</evidence>
<evidence type="ECO:0000313" key="5">
    <source>
        <dbReference type="EMBL" id="XFO71392.1"/>
    </source>
</evidence>
<dbReference type="EMBL" id="CP155571">
    <property type="protein sequence ID" value="XFO71392.1"/>
    <property type="molecule type" value="Genomic_DNA"/>
</dbReference>
<dbReference type="RefSeq" id="WP_093795908.1">
    <property type="nucleotide sequence ID" value="NZ_CP155571.1"/>
</dbReference>
<dbReference type="CDD" id="cd06442">
    <property type="entry name" value="DPM1_like"/>
    <property type="match status" value="1"/>
</dbReference>
<dbReference type="InterPro" id="IPR039528">
    <property type="entry name" value="DPM1-like"/>
</dbReference>
<dbReference type="SUPFAM" id="SSF53448">
    <property type="entry name" value="Nucleotide-diphospho-sugar transferases"/>
    <property type="match status" value="1"/>
</dbReference>
<accession>A0ABZ3IZ95</accession>
<dbReference type="InterPro" id="IPR001173">
    <property type="entry name" value="Glyco_trans_2-like"/>
</dbReference>
<dbReference type="PANTHER" id="PTHR43398:SF1">
    <property type="entry name" value="DOLICHOL-PHOSPHATE MANNOSYLTRANSFERASE SUBUNIT 1"/>
    <property type="match status" value="1"/>
</dbReference>
<feature type="domain" description="Glycosyltransferase 2-like" evidence="4">
    <location>
        <begin position="4"/>
        <end position="169"/>
    </location>
</feature>
<evidence type="ECO:0000256" key="1">
    <source>
        <dbReference type="ARBA" id="ARBA00006739"/>
    </source>
</evidence>